<accession>A0ABY6NNE3</accession>
<dbReference type="Proteomes" id="UP001163981">
    <property type="component" value="Chromosome"/>
</dbReference>
<sequence length="191" mass="21307">MKKLLFMLIAVFIFSCKDGNNANSETSEKIDTQTIAADTLPPGNLQDERNALQTAKERGNTSNAPVADHSGKYRKTEAENATDCNCNCIEISYDRPTEWCIDKDKIYINAQSKKTSESTADIYFVSVSRENSPNRSLPWGEFDTNTPVATVTFQPNGDAEIDWLGFSKNGEVMTDYALYGKKSLEGTYKKE</sequence>
<gene>
    <name evidence="1" type="ORF">JRG66_10465</name>
</gene>
<dbReference type="EMBL" id="CP069620">
    <property type="protein sequence ID" value="UZH54407.1"/>
    <property type="molecule type" value="Genomic_DNA"/>
</dbReference>
<name>A0ABY6NNE3_9FLAO</name>
<proteinExistence type="predicted"/>
<evidence type="ECO:0000313" key="1">
    <source>
        <dbReference type="EMBL" id="UZH54407.1"/>
    </source>
</evidence>
<evidence type="ECO:0000313" key="2">
    <source>
        <dbReference type="Proteomes" id="UP001163981"/>
    </source>
</evidence>
<dbReference type="PROSITE" id="PS51257">
    <property type="entry name" value="PROKAR_LIPOPROTEIN"/>
    <property type="match status" value="1"/>
</dbReference>
<protein>
    <recommendedName>
        <fullName evidence="3">Lipoprotein</fullName>
    </recommendedName>
</protein>
<evidence type="ECO:0008006" key="3">
    <source>
        <dbReference type="Google" id="ProtNLM"/>
    </source>
</evidence>
<dbReference type="RefSeq" id="WP_265162724.1">
    <property type="nucleotide sequence ID" value="NZ_CP069620.1"/>
</dbReference>
<keyword evidence="2" id="KW-1185">Reference proteome</keyword>
<reference evidence="1" key="1">
    <citation type="submission" date="2021-02" db="EMBL/GenBank/DDBJ databases">
        <title>Salinimicrobium sp. nov. isolated from seawater in Tongyeong, Republic of Korea.</title>
        <authorList>
            <person name="Lee S.-J."/>
        </authorList>
    </citation>
    <scope>NUCLEOTIDE SEQUENCE</scope>
    <source>
        <strain evidence="1">HN-2-9-2</strain>
    </source>
</reference>
<organism evidence="1 2">
    <name type="scientific">Salinimicrobium tongyeongense</name>
    <dbReference type="NCBI Taxonomy" id="2809707"/>
    <lineage>
        <taxon>Bacteria</taxon>
        <taxon>Pseudomonadati</taxon>
        <taxon>Bacteroidota</taxon>
        <taxon>Flavobacteriia</taxon>
        <taxon>Flavobacteriales</taxon>
        <taxon>Flavobacteriaceae</taxon>
        <taxon>Salinimicrobium</taxon>
    </lineage>
</organism>